<dbReference type="Gene3D" id="3.20.20.100">
    <property type="entry name" value="NADP-dependent oxidoreductase domain"/>
    <property type="match status" value="1"/>
</dbReference>
<dbReference type="GO" id="GO:0016491">
    <property type="term" value="F:oxidoreductase activity"/>
    <property type="evidence" value="ECO:0007669"/>
    <property type="project" value="UniProtKB-KW"/>
</dbReference>
<evidence type="ECO:0000313" key="4">
    <source>
        <dbReference type="Proteomes" id="UP000018851"/>
    </source>
</evidence>
<dbReference type="Pfam" id="PF00248">
    <property type="entry name" value="Aldo_ket_red"/>
    <property type="match status" value="1"/>
</dbReference>
<dbReference type="InterPro" id="IPR023210">
    <property type="entry name" value="NADP_OxRdtase_dom"/>
</dbReference>
<gene>
    <name evidence="3" type="ORF">NX02_20170</name>
</gene>
<organism evidence="3 4">
    <name type="scientific">Sphingomonas sanxanigenens DSM 19645 = NX02</name>
    <dbReference type="NCBI Taxonomy" id="1123269"/>
    <lineage>
        <taxon>Bacteria</taxon>
        <taxon>Pseudomonadati</taxon>
        <taxon>Pseudomonadota</taxon>
        <taxon>Alphaproteobacteria</taxon>
        <taxon>Sphingomonadales</taxon>
        <taxon>Sphingomonadaceae</taxon>
        <taxon>Sphingomonas</taxon>
    </lineage>
</organism>
<feature type="domain" description="NADP-dependent oxidoreductase" evidence="2">
    <location>
        <begin position="49"/>
        <end position="343"/>
    </location>
</feature>
<dbReference type="STRING" id="1123269.NX02_20170"/>
<dbReference type="GO" id="GO:0005737">
    <property type="term" value="C:cytoplasm"/>
    <property type="evidence" value="ECO:0007669"/>
    <property type="project" value="TreeGrafter"/>
</dbReference>
<dbReference type="Proteomes" id="UP000018851">
    <property type="component" value="Chromosome"/>
</dbReference>
<dbReference type="EMBL" id="CP006644">
    <property type="protein sequence ID" value="AHE55691.1"/>
    <property type="molecule type" value="Genomic_DNA"/>
</dbReference>
<sequence length="366" mass="39208">MFDIPDVSFAIVRIIDRAGKAHIAATPSTFRRRTMQQLRLGNTGPMVSRLGLGCMGMSPDFYGDADRAESLATLAAAVEAGITLLDTGDFYGMGHNEMLIGEALRTLPRDRLQISVKFGAQRGPDGAWIGYDARPAALKTALAYTLKRLGTDHIDIYRPARLDPAVPIEETVGAIAELVQAGYVRHIGLSEVGAETIRRAAAVHPIVDLQIEYSLISRGPEREILPTLRELGIGMTAYGVLSRGLISGHWSKDQQAKGPDWRLAGPRFQGANLDHNLALVEALRTIAEARGVSVAQVAIAWVAAQGDDIVPLVGARRRDRLTESLGALKVVLGTDDLAAIAAAVPADAAAGDRYPTAMLAHLDSER</sequence>
<dbReference type="eggNOG" id="COG0667">
    <property type="taxonomic scope" value="Bacteria"/>
</dbReference>
<dbReference type="SUPFAM" id="SSF51430">
    <property type="entry name" value="NAD(P)-linked oxidoreductase"/>
    <property type="match status" value="1"/>
</dbReference>
<protein>
    <recommendedName>
        <fullName evidence="2">NADP-dependent oxidoreductase domain-containing protein</fullName>
    </recommendedName>
</protein>
<proteinExistence type="predicted"/>
<keyword evidence="1" id="KW-0560">Oxidoreductase</keyword>
<name>W0AF07_9SPHN</name>
<dbReference type="InterPro" id="IPR036812">
    <property type="entry name" value="NAD(P)_OxRdtase_dom_sf"/>
</dbReference>
<dbReference type="KEGG" id="ssan:NX02_20170"/>
<evidence type="ECO:0000313" key="3">
    <source>
        <dbReference type="EMBL" id="AHE55691.1"/>
    </source>
</evidence>
<dbReference type="InterPro" id="IPR050791">
    <property type="entry name" value="Aldo-Keto_reductase"/>
</dbReference>
<accession>W0AF07</accession>
<dbReference type="PATRIC" id="fig|1123269.5.peg.3940"/>
<evidence type="ECO:0000256" key="1">
    <source>
        <dbReference type="ARBA" id="ARBA00023002"/>
    </source>
</evidence>
<reference evidence="3 4" key="1">
    <citation type="submission" date="2013-07" db="EMBL/GenBank/DDBJ databases">
        <title>Completed genome of Sphingomonas sanxanigenens NX02.</title>
        <authorList>
            <person name="Ma T."/>
            <person name="Huang H."/>
            <person name="Wu M."/>
            <person name="Li X."/>
            <person name="Li G."/>
        </authorList>
    </citation>
    <scope>NUCLEOTIDE SEQUENCE [LARGE SCALE GENOMIC DNA]</scope>
    <source>
        <strain evidence="3 4">NX02</strain>
    </source>
</reference>
<evidence type="ECO:0000259" key="2">
    <source>
        <dbReference type="Pfam" id="PF00248"/>
    </source>
</evidence>
<keyword evidence="4" id="KW-1185">Reference proteome</keyword>
<dbReference type="HOGENOM" id="CLU_023205_2_1_5"/>
<dbReference type="AlphaFoldDB" id="W0AF07"/>
<dbReference type="PANTHER" id="PTHR43625:SF40">
    <property type="entry name" value="ALDO-KETO REDUCTASE YAKC [NADP(+)]"/>
    <property type="match status" value="1"/>
</dbReference>
<dbReference type="PANTHER" id="PTHR43625">
    <property type="entry name" value="AFLATOXIN B1 ALDEHYDE REDUCTASE"/>
    <property type="match status" value="1"/>
</dbReference>